<dbReference type="EMBL" id="JBBPCC010000017">
    <property type="protein sequence ID" value="MEK8130845.1"/>
    <property type="molecule type" value="Genomic_DNA"/>
</dbReference>
<accession>A0ABU9DRY7</accession>
<evidence type="ECO:0000313" key="2">
    <source>
        <dbReference type="Proteomes" id="UP001469365"/>
    </source>
</evidence>
<comment type="caution">
    <text evidence="1">The sequence shown here is derived from an EMBL/GenBank/DDBJ whole genome shotgun (WGS) entry which is preliminary data.</text>
</comment>
<name>A0ABU9DRY7_9BACL</name>
<reference evidence="1 2" key="1">
    <citation type="submission" date="2024-04" db="EMBL/GenBank/DDBJ databases">
        <title>draft genome sequnece of Paenibacillus filicis.</title>
        <authorList>
            <person name="Kim D.-U."/>
        </authorList>
    </citation>
    <scope>NUCLEOTIDE SEQUENCE [LARGE SCALE GENOMIC DNA]</scope>
    <source>
        <strain evidence="1 2">KACC14197</strain>
    </source>
</reference>
<evidence type="ECO:0000313" key="1">
    <source>
        <dbReference type="EMBL" id="MEK8130845.1"/>
    </source>
</evidence>
<protein>
    <submittedName>
        <fullName evidence="1">Uncharacterized protein</fullName>
    </submittedName>
</protein>
<keyword evidence="2" id="KW-1185">Reference proteome</keyword>
<gene>
    <name evidence="1" type="ORF">WMW72_23340</name>
</gene>
<sequence length="69" mass="7337">MKGLLSSFEKAQITNKPGTKQLSIPLAILNVICEAANRFTGLPFTPDGSGCSVVCPYGRFFYTSAHGAL</sequence>
<proteinExistence type="predicted"/>
<dbReference type="Proteomes" id="UP001469365">
    <property type="component" value="Unassembled WGS sequence"/>
</dbReference>
<organism evidence="1 2">
    <name type="scientific">Paenibacillus filicis</name>
    <dbReference type="NCBI Taxonomy" id="669464"/>
    <lineage>
        <taxon>Bacteria</taxon>
        <taxon>Bacillati</taxon>
        <taxon>Bacillota</taxon>
        <taxon>Bacilli</taxon>
        <taxon>Bacillales</taxon>
        <taxon>Paenibacillaceae</taxon>
        <taxon>Paenibacillus</taxon>
    </lineage>
</organism>
<dbReference type="RefSeq" id="WP_341417987.1">
    <property type="nucleotide sequence ID" value="NZ_JBBPCC010000017.1"/>
</dbReference>